<gene>
    <name evidence="5" type="ORF">TMU3MR103_0484</name>
</gene>
<dbReference type="InterPro" id="IPR003439">
    <property type="entry name" value="ABC_transporter-like_ATP-bd"/>
</dbReference>
<feature type="compositionally biased region" description="Basic and acidic residues" evidence="3">
    <location>
        <begin position="204"/>
        <end position="224"/>
    </location>
</feature>
<name>A0A091C6S1_9ENTE</name>
<reference evidence="5 6" key="1">
    <citation type="submission" date="2014-08" db="EMBL/GenBank/DDBJ databases">
        <title>Genome sequence of Tetragenococcus muriaticus.</title>
        <authorList>
            <person name="Chuea-nongthon C."/>
            <person name="Rodtong S."/>
            <person name="Yongsawatdigul J."/>
            <person name="Steele J.L."/>
            <person name="Liu X.-y."/>
            <person name="Speers J."/>
            <person name="Glasner J.D."/>
            <person name="Neeno-Eckwall E.C."/>
        </authorList>
    </citation>
    <scope>NUCLEOTIDE SEQUENCE [LARGE SCALE GENOMIC DNA]</scope>
    <source>
        <strain evidence="5 6">3MR10-3</strain>
    </source>
</reference>
<feature type="domain" description="ABC transporter" evidence="4">
    <location>
        <begin position="313"/>
        <end position="496"/>
    </location>
</feature>
<dbReference type="EC" id="3.6.1.15" evidence="5"/>
<dbReference type="InterPro" id="IPR017871">
    <property type="entry name" value="ABC_transporter-like_CS"/>
</dbReference>
<dbReference type="AlphaFoldDB" id="A0A091C6S1"/>
<keyword evidence="6" id="KW-1185">Reference proteome</keyword>
<feature type="region of interest" description="Disordered" evidence="3">
    <location>
        <begin position="204"/>
        <end position="258"/>
    </location>
</feature>
<dbReference type="NCBIfam" id="NF000355">
    <property type="entry name" value="ribo_prot_ABC_F"/>
    <property type="match status" value="1"/>
</dbReference>
<proteinExistence type="predicted"/>
<protein>
    <submittedName>
        <fullName evidence="5">ATPase component of an ABC superfamily transporter</fullName>
        <ecNumber evidence="5">3.6.1.15</ecNumber>
        <ecNumber evidence="5">3.6.1.3</ecNumber>
    </submittedName>
</protein>
<dbReference type="InterPro" id="IPR027417">
    <property type="entry name" value="P-loop_NTPase"/>
</dbReference>
<organism evidence="5 6">
    <name type="scientific">Tetragenococcus muriaticus 3MR10-3</name>
    <dbReference type="NCBI Taxonomy" id="1302648"/>
    <lineage>
        <taxon>Bacteria</taxon>
        <taxon>Bacillati</taxon>
        <taxon>Bacillota</taxon>
        <taxon>Bacilli</taxon>
        <taxon>Lactobacillales</taxon>
        <taxon>Enterococcaceae</taxon>
        <taxon>Tetragenococcus</taxon>
    </lineage>
</organism>
<dbReference type="Pfam" id="PF00005">
    <property type="entry name" value="ABC_tran"/>
    <property type="match status" value="2"/>
</dbReference>
<dbReference type="GO" id="GO:0005524">
    <property type="term" value="F:ATP binding"/>
    <property type="evidence" value="ECO:0007669"/>
    <property type="project" value="UniProtKB-KW"/>
</dbReference>
<evidence type="ECO:0000313" key="5">
    <source>
        <dbReference type="EMBL" id="KFN92355.1"/>
    </source>
</evidence>
<dbReference type="PANTHER" id="PTHR42855">
    <property type="entry name" value="ABC TRANSPORTER ATP-BINDING SUBUNIT"/>
    <property type="match status" value="1"/>
</dbReference>
<dbReference type="SUPFAM" id="SSF52540">
    <property type="entry name" value="P-loop containing nucleoside triphosphate hydrolases"/>
    <property type="match status" value="2"/>
</dbReference>
<keyword evidence="2" id="KW-0067">ATP-binding</keyword>
<accession>A0A091C6S1</accession>
<evidence type="ECO:0000259" key="4">
    <source>
        <dbReference type="PROSITE" id="PS50893"/>
    </source>
</evidence>
<dbReference type="InterPro" id="IPR003593">
    <property type="entry name" value="AAA+_ATPase"/>
</dbReference>
<dbReference type="SMART" id="SM00382">
    <property type="entry name" value="AAA"/>
    <property type="match status" value="2"/>
</dbReference>
<dbReference type="PANTHER" id="PTHR42855:SF2">
    <property type="entry name" value="DRUG RESISTANCE ABC TRANSPORTER,ATP-BINDING PROTEIN"/>
    <property type="match status" value="1"/>
</dbReference>
<dbReference type="PROSITE" id="PS00211">
    <property type="entry name" value="ABC_TRANSPORTER_1"/>
    <property type="match status" value="1"/>
</dbReference>
<evidence type="ECO:0000256" key="3">
    <source>
        <dbReference type="SAM" id="MobiDB-lite"/>
    </source>
</evidence>
<dbReference type="Gene3D" id="3.40.50.300">
    <property type="entry name" value="P-loop containing nucleotide triphosphate hydrolases"/>
    <property type="match status" value="2"/>
</dbReference>
<dbReference type="Proteomes" id="UP000029381">
    <property type="component" value="Unassembled WGS sequence"/>
</dbReference>
<keyword evidence="1" id="KW-0547">Nucleotide-binding</keyword>
<feature type="domain" description="ABC transporter" evidence="4">
    <location>
        <begin position="4"/>
        <end position="213"/>
    </location>
</feature>
<dbReference type="GO" id="GO:0016887">
    <property type="term" value="F:ATP hydrolysis activity"/>
    <property type="evidence" value="ECO:0007669"/>
    <property type="project" value="InterPro"/>
</dbReference>
<dbReference type="PROSITE" id="PS50893">
    <property type="entry name" value="ABC_TRANSPORTER_2"/>
    <property type="match status" value="2"/>
</dbReference>
<evidence type="ECO:0000256" key="1">
    <source>
        <dbReference type="ARBA" id="ARBA00022741"/>
    </source>
</evidence>
<comment type="caution">
    <text evidence="5">The sequence shown here is derived from an EMBL/GenBank/DDBJ whole genome shotgun (WGS) entry which is preliminary data.</text>
</comment>
<dbReference type="CDD" id="cd03221">
    <property type="entry name" value="ABCF_EF-3"/>
    <property type="match status" value="1"/>
</dbReference>
<feature type="compositionally biased region" description="Basic and acidic residues" evidence="3">
    <location>
        <begin position="232"/>
        <end position="250"/>
    </location>
</feature>
<dbReference type="EMBL" id="JPVT01000050">
    <property type="protein sequence ID" value="KFN92355.1"/>
    <property type="molecule type" value="Genomic_DNA"/>
</dbReference>
<dbReference type="InterPro" id="IPR051309">
    <property type="entry name" value="ABCF_ATPase"/>
</dbReference>
<sequence>MSKIEIKNLTFDFDTMASLLFDQANLVIDTQWKLGLIGRNGRGKTTLLQLMLGEHAYSGTIKHQVEFTYFPQKITDKAQLTYECLQELSMFALWEMERELNLLQTDPEILWRPFDSLSGGGQTKVLLALLFVDDQYFPLIDEPTNHLDMTARQQVADYLKAKKSGFIVVSHDRGFVDEVVDHVLSIEKSQLVLYQGNFTTYEEQKEKRDRYEQEQNQKLKKEIGRLQQSAAEKAEWSRGREKDKQGKPTEKGSGAIYDTGAIGARAARTMKRSKAIVSRMEEKAEEKKGLLHDIEDVDSLTINYQPSYHKQLLKVEKLQLSYKEQPLFSPISFEIEQGQRLAIQGANGSGKSSIIQFLLDEFTGVASGKATFAHDLSISYVRQNYEDNTGTLQEFAQAHHLSYEELLNNLHKLGVERKVFANRIEKMSLGQRKRVELAKSLATPAELFIWDEPLNYLDVFNHEQLEAVIQSVQPSMLVVEHEATFLKNIATNMIYL</sequence>
<keyword evidence="5" id="KW-0378">Hydrolase</keyword>
<dbReference type="RefSeq" id="WP_038022332.1">
    <property type="nucleotide sequence ID" value="NZ_JPVT01000050.1"/>
</dbReference>
<dbReference type="EC" id="3.6.1.3" evidence="5"/>
<dbReference type="PATRIC" id="fig|1302648.3.peg.470"/>
<evidence type="ECO:0000256" key="2">
    <source>
        <dbReference type="ARBA" id="ARBA00022840"/>
    </source>
</evidence>
<evidence type="ECO:0000313" key="6">
    <source>
        <dbReference type="Proteomes" id="UP000029381"/>
    </source>
</evidence>